<accession>A0A0F9C2Y9</accession>
<protein>
    <submittedName>
        <fullName evidence="1">Uncharacterized protein</fullName>
    </submittedName>
</protein>
<gene>
    <name evidence="1" type="ORF">LCGC14_2453610</name>
</gene>
<proteinExistence type="predicted"/>
<name>A0A0F9C2Y9_9ZZZZ</name>
<evidence type="ECO:0000313" key="1">
    <source>
        <dbReference type="EMBL" id="KKL20627.1"/>
    </source>
</evidence>
<sequence length="107" mass="12706">MRNKKDQILLAKKIHPELFDEMSEEMQKQIKQLWEPISQDDAGDAPDRWSKLTDRLEKAEALATDRLKLLRRCYLFLEHAPEFPMHLLADAEELQHELKAYAHEQHT</sequence>
<dbReference type="EMBL" id="LAZR01038027">
    <property type="protein sequence ID" value="KKL20627.1"/>
    <property type="molecule type" value="Genomic_DNA"/>
</dbReference>
<organism evidence="1">
    <name type="scientific">marine sediment metagenome</name>
    <dbReference type="NCBI Taxonomy" id="412755"/>
    <lineage>
        <taxon>unclassified sequences</taxon>
        <taxon>metagenomes</taxon>
        <taxon>ecological metagenomes</taxon>
    </lineage>
</organism>
<reference evidence="1" key="1">
    <citation type="journal article" date="2015" name="Nature">
        <title>Complex archaea that bridge the gap between prokaryotes and eukaryotes.</title>
        <authorList>
            <person name="Spang A."/>
            <person name="Saw J.H."/>
            <person name="Jorgensen S.L."/>
            <person name="Zaremba-Niedzwiedzka K."/>
            <person name="Martijn J."/>
            <person name="Lind A.E."/>
            <person name="van Eijk R."/>
            <person name="Schleper C."/>
            <person name="Guy L."/>
            <person name="Ettema T.J."/>
        </authorList>
    </citation>
    <scope>NUCLEOTIDE SEQUENCE</scope>
</reference>
<dbReference type="AlphaFoldDB" id="A0A0F9C2Y9"/>
<comment type="caution">
    <text evidence="1">The sequence shown here is derived from an EMBL/GenBank/DDBJ whole genome shotgun (WGS) entry which is preliminary data.</text>
</comment>